<feature type="chain" id="PRO_5040851457" evidence="1">
    <location>
        <begin position="17"/>
        <end position="347"/>
    </location>
</feature>
<keyword evidence="1" id="KW-0732">Signal</keyword>
<dbReference type="EMBL" id="MU825397">
    <property type="protein sequence ID" value="KAJ7394039.1"/>
    <property type="molecule type" value="Genomic_DNA"/>
</dbReference>
<dbReference type="AlphaFoldDB" id="A0A9X0A749"/>
<comment type="caution">
    <text evidence="2">The sequence shown here is derived from an EMBL/GenBank/DDBJ whole genome shotgun (WGS) entry which is preliminary data.</text>
</comment>
<dbReference type="Proteomes" id="UP001163046">
    <property type="component" value="Unassembled WGS sequence"/>
</dbReference>
<reference evidence="2" key="1">
    <citation type="submission" date="2023-01" db="EMBL/GenBank/DDBJ databases">
        <title>Genome assembly of the deep-sea coral Lophelia pertusa.</title>
        <authorList>
            <person name="Herrera S."/>
            <person name="Cordes E."/>
        </authorList>
    </citation>
    <scope>NUCLEOTIDE SEQUENCE</scope>
    <source>
        <strain evidence="2">USNM1676648</strain>
        <tissue evidence="2">Polyp</tissue>
    </source>
</reference>
<sequence length="347" mass="39481">MRVFYIIGVILCTVGGDLECSADTSKAQTREKSTACNYSDEAQRVGLEAFLRKVKSTYYKMNPNNVVYDPDSTPKSIRRDFSPYNAHPNAIRDRTDAARALCREVNKLHKNADGNKLKPRERKAIAQVKHFLQSNFGAPYDENYYAGDWLLGPNSFCWQPICNVGGDLQAHFTYKEWGIQPKTVDDVNFVIDRLKRLKNSLMQYIKNMKYGIKAGFVRSEEDCQYGLYSIQRAYLKVSQAGPNGILNETFTQQMLDPRWLEKLEKSSSEAWEKEHKATVRASINEALVEYVGKPLDSLLNYLEFNHSQYCVPSNVSSGLATLPLSHVYKTGKILESKQLENCQLGNL</sequence>
<dbReference type="PANTHER" id="PTHR33361">
    <property type="entry name" value="GLR0591 PROTEIN"/>
    <property type="match status" value="1"/>
</dbReference>
<dbReference type="OrthoDB" id="6019550at2759"/>
<gene>
    <name evidence="2" type="ORF">OS493_003712</name>
</gene>
<name>A0A9X0A749_9CNID</name>
<dbReference type="PANTHER" id="PTHR33361:SF2">
    <property type="entry name" value="DUF885 DOMAIN-CONTAINING PROTEIN"/>
    <property type="match status" value="1"/>
</dbReference>
<proteinExistence type="predicted"/>
<evidence type="ECO:0000313" key="2">
    <source>
        <dbReference type="EMBL" id="KAJ7394039.1"/>
    </source>
</evidence>
<evidence type="ECO:0000313" key="3">
    <source>
        <dbReference type="Proteomes" id="UP001163046"/>
    </source>
</evidence>
<protein>
    <submittedName>
        <fullName evidence="2">Uncharacterized protein</fullName>
    </submittedName>
</protein>
<dbReference type="InterPro" id="IPR010281">
    <property type="entry name" value="DUF885"/>
</dbReference>
<organism evidence="2 3">
    <name type="scientific">Desmophyllum pertusum</name>
    <dbReference type="NCBI Taxonomy" id="174260"/>
    <lineage>
        <taxon>Eukaryota</taxon>
        <taxon>Metazoa</taxon>
        <taxon>Cnidaria</taxon>
        <taxon>Anthozoa</taxon>
        <taxon>Hexacorallia</taxon>
        <taxon>Scleractinia</taxon>
        <taxon>Caryophylliina</taxon>
        <taxon>Caryophylliidae</taxon>
        <taxon>Desmophyllum</taxon>
    </lineage>
</organism>
<keyword evidence="3" id="KW-1185">Reference proteome</keyword>
<evidence type="ECO:0000256" key="1">
    <source>
        <dbReference type="SAM" id="SignalP"/>
    </source>
</evidence>
<accession>A0A9X0A749</accession>
<feature type="signal peptide" evidence="1">
    <location>
        <begin position="1"/>
        <end position="16"/>
    </location>
</feature>